<dbReference type="Pfam" id="PF00218">
    <property type="entry name" value="IGPS"/>
    <property type="match status" value="1"/>
</dbReference>
<feature type="domain" description="Indole-3-glycerol phosphate synthase" evidence="9">
    <location>
        <begin position="3"/>
        <end position="253"/>
    </location>
</feature>
<dbReference type="PANTHER" id="PTHR22854">
    <property type="entry name" value="TRYPTOPHAN BIOSYNTHESIS PROTEIN"/>
    <property type="match status" value="1"/>
</dbReference>
<name>A0ABW2G0G5_9ACTN</name>
<dbReference type="SUPFAM" id="SSF51366">
    <property type="entry name" value="Ribulose-phoshate binding barrel"/>
    <property type="match status" value="1"/>
</dbReference>
<dbReference type="InterPro" id="IPR045186">
    <property type="entry name" value="Indole-3-glycerol_P_synth"/>
</dbReference>
<organism evidence="10 11">
    <name type="scientific">Kitasatospora paranensis</name>
    <dbReference type="NCBI Taxonomy" id="258053"/>
    <lineage>
        <taxon>Bacteria</taxon>
        <taxon>Bacillati</taxon>
        <taxon>Actinomycetota</taxon>
        <taxon>Actinomycetes</taxon>
        <taxon>Kitasatosporales</taxon>
        <taxon>Streptomycetaceae</taxon>
        <taxon>Kitasatospora</taxon>
    </lineage>
</organism>
<dbReference type="Gene3D" id="3.20.20.70">
    <property type="entry name" value="Aldolase class I"/>
    <property type="match status" value="1"/>
</dbReference>
<comment type="catalytic activity">
    <reaction evidence="1">
        <text>1-(2-carboxyphenylamino)-1-deoxy-D-ribulose 5-phosphate + H(+) = (1S,2R)-1-C-(indol-3-yl)glycerol 3-phosphate + CO2 + H2O</text>
        <dbReference type="Rhea" id="RHEA:23476"/>
        <dbReference type="ChEBI" id="CHEBI:15377"/>
        <dbReference type="ChEBI" id="CHEBI:15378"/>
        <dbReference type="ChEBI" id="CHEBI:16526"/>
        <dbReference type="ChEBI" id="CHEBI:58613"/>
        <dbReference type="ChEBI" id="CHEBI:58866"/>
        <dbReference type="EC" id="4.1.1.48"/>
    </reaction>
</comment>
<keyword evidence="6" id="KW-0822">Tryptophan biosynthesis</keyword>
<keyword evidence="7" id="KW-0057">Aromatic amino acid biosynthesis</keyword>
<evidence type="ECO:0000256" key="7">
    <source>
        <dbReference type="ARBA" id="ARBA00023141"/>
    </source>
</evidence>
<keyword evidence="5" id="KW-0210">Decarboxylase</keyword>
<evidence type="ECO:0000256" key="5">
    <source>
        <dbReference type="ARBA" id="ARBA00022793"/>
    </source>
</evidence>
<evidence type="ECO:0000313" key="10">
    <source>
        <dbReference type="EMBL" id="MFC7182975.1"/>
    </source>
</evidence>
<dbReference type="InterPro" id="IPR011060">
    <property type="entry name" value="RibuloseP-bd_barrel"/>
</dbReference>
<dbReference type="GO" id="GO:0004425">
    <property type="term" value="F:indole-3-glycerol-phosphate synthase activity"/>
    <property type="evidence" value="ECO:0007669"/>
    <property type="project" value="UniProtKB-EC"/>
</dbReference>
<reference evidence="11" key="1">
    <citation type="journal article" date="2019" name="Int. J. Syst. Evol. Microbiol.">
        <title>The Global Catalogue of Microorganisms (GCM) 10K type strain sequencing project: providing services to taxonomists for standard genome sequencing and annotation.</title>
        <authorList>
            <consortium name="The Broad Institute Genomics Platform"/>
            <consortium name="The Broad Institute Genome Sequencing Center for Infectious Disease"/>
            <person name="Wu L."/>
            <person name="Ma J."/>
        </authorList>
    </citation>
    <scope>NUCLEOTIDE SEQUENCE [LARGE SCALE GENOMIC DNA]</scope>
    <source>
        <strain evidence="11">CGMCC 1.12859</strain>
    </source>
</reference>
<evidence type="ECO:0000256" key="8">
    <source>
        <dbReference type="ARBA" id="ARBA00023239"/>
    </source>
</evidence>
<evidence type="ECO:0000256" key="6">
    <source>
        <dbReference type="ARBA" id="ARBA00022822"/>
    </source>
</evidence>
<sequence length="262" mass="26757">MHLDEIVARKREDWSRITGVPSLGAARPAPAVPGTFAAALRGAEVSVIAEVKPKSPSKGQLLAPERAAGQARTYAAAGASAVSVLADTPYFGGSPELVAEIAADPQVTVPVLYKDFLVDVRQVELAHRTGADAVLLIVRAVDDALLKDLLQTAAGLGLDALVETFTAQEIERALAAGATIVGINNRDLQTFSVDLENSARLRAGIPAGVLTVSESGIGGRADLERVAGHGFDAALIGENLLGAADTAQALSALLGVTVGGTA</sequence>
<evidence type="ECO:0000256" key="1">
    <source>
        <dbReference type="ARBA" id="ARBA00001633"/>
    </source>
</evidence>
<dbReference type="PANTHER" id="PTHR22854:SF2">
    <property type="entry name" value="INDOLE-3-GLYCEROL-PHOSPHATE SYNTHASE"/>
    <property type="match status" value="1"/>
</dbReference>
<protein>
    <recommendedName>
        <fullName evidence="3">indole-3-glycerol-phosphate synthase</fullName>
        <ecNumber evidence="3">4.1.1.48</ecNumber>
    </recommendedName>
</protein>
<evidence type="ECO:0000256" key="3">
    <source>
        <dbReference type="ARBA" id="ARBA00012362"/>
    </source>
</evidence>
<comment type="pathway">
    <text evidence="2">Amino-acid biosynthesis; L-tryptophan biosynthesis; L-tryptophan from chorismate: step 4/5.</text>
</comment>
<dbReference type="InterPro" id="IPR013798">
    <property type="entry name" value="Indole-3-glycerol_P_synth_dom"/>
</dbReference>
<comment type="caution">
    <text evidence="10">The sequence shown here is derived from an EMBL/GenBank/DDBJ whole genome shotgun (WGS) entry which is preliminary data.</text>
</comment>
<keyword evidence="8 10" id="KW-0456">Lyase</keyword>
<gene>
    <name evidence="10" type="ORF">ACFQMG_25825</name>
</gene>
<evidence type="ECO:0000256" key="2">
    <source>
        <dbReference type="ARBA" id="ARBA00004696"/>
    </source>
</evidence>
<proteinExistence type="predicted"/>
<dbReference type="Proteomes" id="UP001596435">
    <property type="component" value="Unassembled WGS sequence"/>
</dbReference>
<keyword evidence="4" id="KW-0028">Amino-acid biosynthesis</keyword>
<evidence type="ECO:0000313" key="11">
    <source>
        <dbReference type="Proteomes" id="UP001596435"/>
    </source>
</evidence>
<dbReference type="InterPro" id="IPR001468">
    <property type="entry name" value="Indole-3-GlycerolPSynthase_CS"/>
</dbReference>
<dbReference type="RefSeq" id="WP_380232137.1">
    <property type="nucleotide sequence ID" value="NZ_JBHSVH010000002.1"/>
</dbReference>
<accession>A0ABW2G0G5</accession>
<dbReference type="EC" id="4.1.1.48" evidence="3"/>
<dbReference type="EMBL" id="JBHTAJ010000057">
    <property type="protein sequence ID" value="MFC7182975.1"/>
    <property type="molecule type" value="Genomic_DNA"/>
</dbReference>
<dbReference type="CDD" id="cd00331">
    <property type="entry name" value="IGPS"/>
    <property type="match status" value="1"/>
</dbReference>
<keyword evidence="11" id="KW-1185">Reference proteome</keyword>
<evidence type="ECO:0000256" key="4">
    <source>
        <dbReference type="ARBA" id="ARBA00022605"/>
    </source>
</evidence>
<dbReference type="InterPro" id="IPR013785">
    <property type="entry name" value="Aldolase_TIM"/>
</dbReference>
<evidence type="ECO:0000259" key="9">
    <source>
        <dbReference type="Pfam" id="PF00218"/>
    </source>
</evidence>
<dbReference type="PROSITE" id="PS00614">
    <property type="entry name" value="IGPS"/>
    <property type="match status" value="1"/>
</dbReference>